<feature type="domain" description="AB hydrolase-1" evidence="1">
    <location>
        <begin position="83"/>
        <end position="320"/>
    </location>
</feature>
<proteinExistence type="predicted"/>
<dbReference type="SUPFAM" id="SSF53474">
    <property type="entry name" value="alpha/beta-Hydrolases"/>
    <property type="match status" value="1"/>
</dbReference>
<evidence type="ECO:0000313" key="3">
    <source>
        <dbReference type="Proteomes" id="UP000027746"/>
    </source>
</evidence>
<comment type="caution">
    <text evidence="2">The sequence shown here is derived from an EMBL/GenBank/DDBJ whole genome shotgun (WGS) entry which is preliminary data.</text>
</comment>
<dbReference type="RefSeq" id="WP_037929422.1">
    <property type="nucleotide sequence ID" value="NZ_CP054599.1"/>
</dbReference>
<dbReference type="InterPro" id="IPR000073">
    <property type="entry name" value="AB_hydrolase_1"/>
</dbReference>
<dbReference type="PANTHER" id="PTHR43194:SF2">
    <property type="entry name" value="PEROXISOMAL MEMBRANE PROTEIN LPX1"/>
    <property type="match status" value="1"/>
</dbReference>
<dbReference type="Gene3D" id="3.40.50.1820">
    <property type="entry name" value="alpha/beta hydrolase"/>
    <property type="match status" value="1"/>
</dbReference>
<reference evidence="2 3" key="1">
    <citation type="submission" date="2014-01" db="EMBL/GenBank/DDBJ databases">
        <title>Sulfitobacter sp. H3 (MCCC 1A00686) Genome Sequencing.</title>
        <authorList>
            <person name="Lai Q."/>
            <person name="Hong Z."/>
        </authorList>
    </citation>
    <scope>NUCLEOTIDE SEQUENCE [LARGE SCALE GENOMIC DNA]</scope>
    <source>
        <strain evidence="2 3">H3</strain>
    </source>
</reference>
<organism evidence="2 3">
    <name type="scientific">Pseudosulfitobacter pseudonitzschiae</name>
    <dbReference type="NCBI Taxonomy" id="1402135"/>
    <lineage>
        <taxon>Bacteria</taxon>
        <taxon>Pseudomonadati</taxon>
        <taxon>Pseudomonadota</taxon>
        <taxon>Alphaproteobacteria</taxon>
        <taxon>Rhodobacterales</taxon>
        <taxon>Roseobacteraceae</taxon>
        <taxon>Pseudosulfitobacter</taxon>
    </lineage>
</organism>
<dbReference type="AlphaFoldDB" id="A0A073JA63"/>
<dbReference type="Proteomes" id="UP000027746">
    <property type="component" value="Unassembled WGS sequence"/>
</dbReference>
<gene>
    <name evidence="2" type="ORF">SUH3_06135</name>
</gene>
<sequence>MLLSVLKFAAISAVTSLAIAIGLIVTQRPGPTKSSDDSGLDFTETLARGLEDVPATTPVRMRDGYALQIRRYGAAGRENVPLVVLIHGSGWHGMQFHTLASALASEADVVVPDLRGHGAAPGRRGDVDYIGQYEDDLADLITDQARTGQKVVMVGHSSGGGLVVRMAGGAHGAMIDRAVLLAPFLKHNAATTRRNSGGWARVLVRRVIGLSMLNAVGVRALNHLTIIQFDMPRAVLEGPLGRTATTAYSYRLNSSFAPRSDFLGDVAALPRFALVVGAQDEAFVADAYAPLMRSVTDVGQYHIVPNVGHLDIVDAPQTLAVIQEAIDAVRQ</sequence>
<evidence type="ECO:0000259" key="1">
    <source>
        <dbReference type="Pfam" id="PF12697"/>
    </source>
</evidence>
<accession>A0A073JA63</accession>
<dbReference type="Pfam" id="PF12697">
    <property type="entry name" value="Abhydrolase_6"/>
    <property type="match status" value="1"/>
</dbReference>
<keyword evidence="3" id="KW-1185">Reference proteome</keyword>
<name>A0A073JA63_9RHOB</name>
<dbReference type="EMBL" id="JAMD01000012">
    <property type="protein sequence ID" value="KEJ94607.1"/>
    <property type="molecule type" value="Genomic_DNA"/>
</dbReference>
<evidence type="ECO:0000313" key="2">
    <source>
        <dbReference type="EMBL" id="KEJ94607.1"/>
    </source>
</evidence>
<protein>
    <recommendedName>
        <fullName evidence="1">AB hydrolase-1 domain-containing protein</fullName>
    </recommendedName>
</protein>
<dbReference type="PANTHER" id="PTHR43194">
    <property type="entry name" value="HYDROLASE ALPHA/BETA FOLD FAMILY"/>
    <property type="match status" value="1"/>
</dbReference>
<dbReference type="InterPro" id="IPR029058">
    <property type="entry name" value="AB_hydrolase_fold"/>
</dbReference>
<dbReference type="GeneID" id="68869745"/>
<dbReference type="InterPro" id="IPR050228">
    <property type="entry name" value="Carboxylesterase_BioH"/>
</dbReference>